<organism evidence="1 2">
    <name type="scientific">Astrephomene gubernaculifera</name>
    <dbReference type="NCBI Taxonomy" id="47775"/>
    <lineage>
        <taxon>Eukaryota</taxon>
        <taxon>Viridiplantae</taxon>
        <taxon>Chlorophyta</taxon>
        <taxon>core chlorophytes</taxon>
        <taxon>Chlorophyceae</taxon>
        <taxon>CS clade</taxon>
        <taxon>Chlamydomonadales</taxon>
        <taxon>Astrephomenaceae</taxon>
        <taxon>Astrephomene</taxon>
    </lineage>
</organism>
<feature type="non-terminal residue" evidence="1">
    <location>
        <position position="209"/>
    </location>
</feature>
<evidence type="ECO:0000313" key="1">
    <source>
        <dbReference type="EMBL" id="GFR43206.1"/>
    </source>
</evidence>
<comment type="caution">
    <text evidence="1">The sequence shown here is derived from an EMBL/GenBank/DDBJ whole genome shotgun (WGS) entry which is preliminary data.</text>
</comment>
<reference evidence="1 2" key="1">
    <citation type="journal article" date="2021" name="Sci. Rep.">
        <title>Genome sequencing of the multicellular alga Astrephomene provides insights into convergent evolution of germ-soma differentiation.</title>
        <authorList>
            <person name="Yamashita S."/>
            <person name="Yamamoto K."/>
            <person name="Matsuzaki R."/>
            <person name="Suzuki S."/>
            <person name="Yamaguchi H."/>
            <person name="Hirooka S."/>
            <person name="Minakuchi Y."/>
            <person name="Miyagishima S."/>
            <person name="Kawachi M."/>
            <person name="Toyoda A."/>
            <person name="Nozaki H."/>
        </authorList>
    </citation>
    <scope>NUCLEOTIDE SEQUENCE [LARGE SCALE GENOMIC DNA]</scope>
    <source>
        <strain evidence="1 2">NIES-4017</strain>
    </source>
</reference>
<keyword evidence="2" id="KW-1185">Reference proteome</keyword>
<evidence type="ECO:0000313" key="2">
    <source>
        <dbReference type="Proteomes" id="UP001054857"/>
    </source>
</evidence>
<dbReference type="AlphaFoldDB" id="A0AAD3HJT4"/>
<dbReference type="EMBL" id="BMAR01000005">
    <property type="protein sequence ID" value="GFR43206.1"/>
    <property type="molecule type" value="Genomic_DNA"/>
</dbReference>
<proteinExistence type="predicted"/>
<protein>
    <submittedName>
        <fullName evidence="1">Uncharacterized protein</fullName>
    </submittedName>
</protein>
<sequence>QELLVAQQPMWTSGSATANAAAGVPAEAAQPEPLSVADMRSWQLQDPPISEKQMTYLLDLGHPREQLGSITKSEASWMITRDKGMLQWYLENNGNCHPMCGRRFDQLRGLGVEVVETPFRLRRTLPQAASIISVMKSIKSEKAGAEEAKENPMTDRQRARLTRMGLVVRVPLSSRQAGLLISVAAQGDRLQAAARRQLRQRYYITRPQD</sequence>
<dbReference type="Proteomes" id="UP001054857">
    <property type="component" value="Unassembled WGS sequence"/>
</dbReference>
<name>A0AAD3HJT4_9CHLO</name>
<gene>
    <name evidence="1" type="ORF">Agub_g4248</name>
</gene>
<accession>A0AAD3HJT4</accession>